<dbReference type="EMBL" id="JACBYE010000052">
    <property type="protein sequence ID" value="NYS95042.1"/>
    <property type="molecule type" value="Genomic_DNA"/>
</dbReference>
<proteinExistence type="predicted"/>
<dbReference type="GO" id="GO:0003677">
    <property type="term" value="F:DNA binding"/>
    <property type="evidence" value="ECO:0007669"/>
    <property type="project" value="InterPro"/>
</dbReference>
<evidence type="ECO:0000259" key="1">
    <source>
        <dbReference type="PROSITE" id="PS50943"/>
    </source>
</evidence>
<evidence type="ECO:0000313" key="3">
    <source>
        <dbReference type="Proteomes" id="UP000561011"/>
    </source>
</evidence>
<dbReference type="Gene3D" id="1.10.260.40">
    <property type="entry name" value="lambda repressor-like DNA-binding domains"/>
    <property type="match status" value="1"/>
</dbReference>
<dbReference type="Gene3D" id="3.30.450.180">
    <property type="match status" value="1"/>
</dbReference>
<dbReference type="AlphaFoldDB" id="A0A853EZN4"/>
<dbReference type="InterPro" id="IPR001387">
    <property type="entry name" value="Cro/C1-type_HTH"/>
</dbReference>
<dbReference type="SUPFAM" id="SSF47413">
    <property type="entry name" value="lambda repressor-like DNA-binding domains"/>
    <property type="match status" value="1"/>
</dbReference>
<dbReference type="InterPro" id="IPR010982">
    <property type="entry name" value="Lambda_DNA-bd_dom_sf"/>
</dbReference>
<sequence>MAGETRWRELGDFLRARRAELTPEDLGLVVSGQTRRVPGLRREEVAHATSISTEYYARLEQGRLPASAPVLDDLARVLRLTPDQRVYLAGLSGRPLTGARPAFRDALDVPVQRMLDNLVGTPAFVMGPRTEIVGWNDLGAALITDFAAIPERERYFIRLLFTDPAMRLLYADWLSVVDLAIAQLRMDSATDPEDEQLREIVRELSALDPDFHDLWNGQEVAARGSGTKILRHPVVGELALDWGALTDGAGHTIIVWTSEPGSVTHDRVLRLAEIAEEG</sequence>
<dbReference type="PANTHER" id="PTHR35010">
    <property type="entry name" value="BLL4672 PROTEIN-RELATED"/>
    <property type="match status" value="1"/>
</dbReference>
<dbReference type="CDD" id="cd00093">
    <property type="entry name" value="HTH_XRE"/>
    <property type="match status" value="1"/>
</dbReference>
<name>A0A853EZN4_9MICO</name>
<dbReference type="Pfam" id="PF13560">
    <property type="entry name" value="HTH_31"/>
    <property type="match status" value="1"/>
</dbReference>
<protein>
    <submittedName>
        <fullName evidence="2">Helix-turn-helix transcriptional regulator</fullName>
    </submittedName>
</protein>
<feature type="domain" description="HTH cro/C1-type" evidence="1">
    <location>
        <begin position="39"/>
        <end position="85"/>
    </location>
</feature>
<dbReference type="InterPro" id="IPR041413">
    <property type="entry name" value="MLTR_LBD"/>
</dbReference>
<dbReference type="PROSITE" id="PS50943">
    <property type="entry name" value="HTH_CROC1"/>
    <property type="match status" value="1"/>
</dbReference>
<dbReference type="PANTHER" id="PTHR35010:SF2">
    <property type="entry name" value="BLL4672 PROTEIN"/>
    <property type="match status" value="1"/>
</dbReference>
<reference evidence="2 3" key="1">
    <citation type="submission" date="2020-07" db="EMBL/GenBank/DDBJ databases">
        <title>MOT database genomes.</title>
        <authorList>
            <person name="Joseph S."/>
            <person name="Aduse-Opoku J."/>
            <person name="Hashim A."/>
            <person name="Wade W."/>
            <person name="Curtis M."/>
        </authorList>
    </citation>
    <scope>NUCLEOTIDE SEQUENCE [LARGE SCALE GENOMIC DNA]</scope>
    <source>
        <strain evidence="2 3">DSM 100099</strain>
    </source>
</reference>
<dbReference type="SMART" id="SM00530">
    <property type="entry name" value="HTH_XRE"/>
    <property type="match status" value="1"/>
</dbReference>
<accession>A0A853EZN4</accession>
<keyword evidence="3" id="KW-1185">Reference proteome</keyword>
<gene>
    <name evidence="2" type="ORF">HZZ10_16110</name>
</gene>
<comment type="caution">
    <text evidence="2">The sequence shown here is derived from an EMBL/GenBank/DDBJ whole genome shotgun (WGS) entry which is preliminary data.</text>
</comment>
<organism evidence="2 3">
    <name type="scientific">Sanguibacter inulinus</name>
    <dbReference type="NCBI Taxonomy" id="60922"/>
    <lineage>
        <taxon>Bacteria</taxon>
        <taxon>Bacillati</taxon>
        <taxon>Actinomycetota</taxon>
        <taxon>Actinomycetes</taxon>
        <taxon>Micrococcales</taxon>
        <taxon>Sanguibacteraceae</taxon>
        <taxon>Sanguibacter</taxon>
    </lineage>
</organism>
<evidence type="ECO:0000313" key="2">
    <source>
        <dbReference type="EMBL" id="NYS95042.1"/>
    </source>
</evidence>
<dbReference type="RefSeq" id="WP_179914270.1">
    <property type="nucleotide sequence ID" value="NZ_JACBYE010000052.1"/>
</dbReference>
<dbReference type="Pfam" id="PF17765">
    <property type="entry name" value="MLTR_LBD"/>
    <property type="match status" value="1"/>
</dbReference>
<dbReference type="Proteomes" id="UP000561011">
    <property type="component" value="Unassembled WGS sequence"/>
</dbReference>